<accession>A0A552UTJ6</accession>
<sequence>MAELSYSERQTIEKFVAGNNGAGYVLDFSDRTFQEFVGDVVGLDISDEKYKEAGNSKANRLRTFCRVENDYTVGKLLASLHDYKLSSYTASGKNIDVRGFDEFHRIAERLSSGQVIEHIDAIQANNSDKDFHQLAKLIKESIEKNQPEAALDRLHTFLIKFLKELCKSHGVEVSKDETVNALYGKYIKAVRGKGFIESDMAVKIVQYSFQVMDAFNDIRNNKSFAHDNAVLNYDESILIFSNVTSTVKFIQTIEAKHSNVAIAEAKPDWDSF</sequence>
<proteinExistence type="predicted"/>
<feature type="domain" description="Abortive infection protein-like C-terminal" evidence="1">
    <location>
        <begin position="197"/>
        <end position="250"/>
    </location>
</feature>
<dbReference type="AlphaFoldDB" id="A0A552UTJ6"/>
<evidence type="ECO:0000313" key="3">
    <source>
        <dbReference type="Proteomes" id="UP000320643"/>
    </source>
</evidence>
<protein>
    <recommendedName>
        <fullName evidence="1">Abortive infection protein-like C-terminal domain-containing protein</fullName>
    </recommendedName>
</protein>
<keyword evidence="3" id="KW-1185">Reference proteome</keyword>
<dbReference type="RefSeq" id="WP_143375198.1">
    <property type="nucleotide sequence ID" value="NZ_VJVZ01000018.1"/>
</dbReference>
<gene>
    <name evidence="2" type="ORF">FMM05_19980</name>
</gene>
<dbReference type="Proteomes" id="UP000320643">
    <property type="component" value="Unassembled WGS sequence"/>
</dbReference>
<reference evidence="2 3" key="1">
    <citation type="submission" date="2019-07" db="EMBL/GenBank/DDBJ databases">
        <title>Flavobacterium sp. nov., isolated from glacier ice.</title>
        <authorList>
            <person name="Liu Q."/>
            <person name="Xin Y.-H."/>
        </authorList>
    </citation>
    <scope>NUCLEOTIDE SEQUENCE [LARGE SCALE GENOMIC DNA]</scope>
    <source>
        <strain evidence="2 3">ZT4R6</strain>
    </source>
</reference>
<evidence type="ECO:0000313" key="2">
    <source>
        <dbReference type="EMBL" id="TRW21538.1"/>
    </source>
</evidence>
<comment type="caution">
    <text evidence="2">The sequence shown here is derived from an EMBL/GenBank/DDBJ whole genome shotgun (WGS) entry which is preliminary data.</text>
</comment>
<dbReference type="OrthoDB" id="5521926at2"/>
<evidence type="ECO:0000259" key="1">
    <source>
        <dbReference type="Pfam" id="PF14355"/>
    </source>
</evidence>
<dbReference type="Pfam" id="PF14355">
    <property type="entry name" value="Abi_C"/>
    <property type="match status" value="1"/>
</dbReference>
<dbReference type="InterPro" id="IPR026001">
    <property type="entry name" value="Abi-like_C"/>
</dbReference>
<name>A0A552UTJ6_9FLAO</name>
<dbReference type="EMBL" id="VJVZ01000018">
    <property type="protein sequence ID" value="TRW21538.1"/>
    <property type="molecule type" value="Genomic_DNA"/>
</dbReference>
<organism evidence="2 3">
    <name type="scientific">Flavobacterium zepuense</name>
    <dbReference type="NCBI Taxonomy" id="2593302"/>
    <lineage>
        <taxon>Bacteria</taxon>
        <taxon>Pseudomonadati</taxon>
        <taxon>Bacteroidota</taxon>
        <taxon>Flavobacteriia</taxon>
        <taxon>Flavobacteriales</taxon>
        <taxon>Flavobacteriaceae</taxon>
        <taxon>Flavobacterium</taxon>
    </lineage>
</organism>